<name>A0A1B7ZFP8_9FLAO</name>
<dbReference type="Proteomes" id="UP000092164">
    <property type="component" value="Unassembled WGS sequence"/>
</dbReference>
<comment type="caution">
    <text evidence="3">The sequence shown here is derived from an EMBL/GenBank/DDBJ whole genome shotgun (WGS) entry which is preliminary data.</text>
</comment>
<dbReference type="OrthoDB" id="9788327at2"/>
<dbReference type="SMART" id="SM00460">
    <property type="entry name" value="TGc"/>
    <property type="match status" value="1"/>
</dbReference>
<dbReference type="InterPro" id="IPR002931">
    <property type="entry name" value="Transglutaminase-like"/>
</dbReference>
<keyword evidence="1" id="KW-0732">Signal</keyword>
<dbReference type="AlphaFoldDB" id="A0A1B7ZFP8"/>
<feature type="chain" id="PRO_5008602648" description="Transglutaminase-like domain-containing protein" evidence="1">
    <location>
        <begin position="18"/>
        <end position="334"/>
    </location>
</feature>
<dbReference type="PANTHER" id="PTHR46333:SF2">
    <property type="entry name" value="CYTOKINESIS PROTEIN 3"/>
    <property type="match status" value="1"/>
</dbReference>
<dbReference type="PANTHER" id="PTHR46333">
    <property type="entry name" value="CYTOKINESIS PROTEIN 3"/>
    <property type="match status" value="1"/>
</dbReference>
<dbReference type="SUPFAM" id="SSF54001">
    <property type="entry name" value="Cysteine proteinases"/>
    <property type="match status" value="1"/>
</dbReference>
<keyword evidence="4" id="KW-1185">Reference proteome</keyword>
<protein>
    <recommendedName>
        <fullName evidence="2">Transglutaminase-like domain-containing protein</fullName>
    </recommendedName>
</protein>
<dbReference type="GO" id="GO:0005737">
    <property type="term" value="C:cytoplasm"/>
    <property type="evidence" value="ECO:0007669"/>
    <property type="project" value="TreeGrafter"/>
</dbReference>
<organism evidence="3 4">
    <name type="scientific">Maribacter hydrothermalis</name>
    <dbReference type="NCBI Taxonomy" id="1836467"/>
    <lineage>
        <taxon>Bacteria</taxon>
        <taxon>Pseudomonadati</taxon>
        <taxon>Bacteroidota</taxon>
        <taxon>Flavobacteriia</taxon>
        <taxon>Flavobacteriales</taxon>
        <taxon>Flavobacteriaceae</taxon>
        <taxon>Maribacter</taxon>
    </lineage>
</organism>
<proteinExistence type="predicted"/>
<gene>
    <name evidence="3" type="ORF">A9200_03100</name>
</gene>
<dbReference type="Pfam" id="PF01841">
    <property type="entry name" value="Transglut_core"/>
    <property type="match status" value="1"/>
</dbReference>
<dbReference type="Gene3D" id="3.10.620.30">
    <property type="match status" value="1"/>
</dbReference>
<evidence type="ECO:0000313" key="4">
    <source>
        <dbReference type="Proteomes" id="UP000092164"/>
    </source>
</evidence>
<dbReference type="RefSeq" id="WP_068481758.1">
    <property type="nucleotide sequence ID" value="NZ_CP018760.1"/>
</dbReference>
<dbReference type="EMBL" id="LZFP01000001">
    <property type="protein sequence ID" value="OBR42380.1"/>
    <property type="molecule type" value="Genomic_DNA"/>
</dbReference>
<feature type="signal peptide" evidence="1">
    <location>
        <begin position="1"/>
        <end position="17"/>
    </location>
</feature>
<evidence type="ECO:0000259" key="2">
    <source>
        <dbReference type="SMART" id="SM00460"/>
    </source>
</evidence>
<reference evidence="4" key="1">
    <citation type="submission" date="2016-06" db="EMBL/GenBank/DDBJ databases">
        <authorList>
            <person name="Zhan P."/>
        </authorList>
    </citation>
    <scope>NUCLEOTIDE SEQUENCE [LARGE SCALE GENOMIC DNA]</scope>
    <source>
        <strain evidence="4">T28</strain>
    </source>
</reference>
<evidence type="ECO:0000256" key="1">
    <source>
        <dbReference type="SAM" id="SignalP"/>
    </source>
</evidence>
<sequence>MRISKIFILLFSLTCFAQHSDFKDIDFKKADSIAKNYEGASLENLPVLTYNLTRTLETDVEKFRAIYTWISTNIENDYSSYLKISNKRKRLVNKRQAYLQWNTGITPKVFKTLLKDRKTACTGYAYLVKEMANLAGFKCNIINGYGRTPTLLLDESSAANHSWNSIEIDNKWYLCDATWSAGQTIIDNGIPRFEPNYFDGYFLAEPKLFAKNHFPSNSNETPAIHKDSLKSFMAGPVIYKDAFSASILPVLPINMHTTINKGESVSFSLKLPIYFTGEIQLVINKGGVQYSPNPIINRADNELCLTQVFEKKGLYDVHITIDSKLITTYVIKVK</sequence>
<feature type="domain" description="Transglutaminase-like" evidence="2">
    <location>
        <begin position="113"/>
        <end position="179"/>
    </location>
</feature>
<evidence type="ECO:0000313" key="3">
    <source>
        <dbReference type="EMBL" id="OBR42380.1"/>
    </source>
</evidence>
<accession>A0A1B7ZFP8</accession>
<dbReference type="InterPro" id="IPR052557">
    <property type="entry name" value="CAP/Cytokinesis_protein"/>
</dbReference>
<dbReference type="KEGG" id="mart:BTR34_11485"/>
<dbReference type="InterPro" id="IPR038765">
    <property type="entry name" value="Papain-like_cys_pep_sf"/>
</dbReference>
<dbReference type="STRING" id="1836467.BTR34_11485"/>